<proteinExistence type="predicted"/>
<gene>
    <name evidence="2" type="primary">WDR49_1</name>
    <name evidence="2" type="ORF">Ciccas_006068</name>
</gene>
<dbReference type="EMBL" id="JBJKFK010000781">
    <property type="protein sequence ID" value="KAL3315299.1"/>
    <property type="molecule type" value="Genomic_DNA"/>
</dbReference>
<evidence type="ECO:0000313" key="2">
    <source>
        <dbReference type="EMBL" id="KAL3315299.1"/>
    </source>
</evidence>
<dbReference type="Proteomes" id="UP001626550">
    <property type="component" value="Unassembled WGS sequence"/>
</dbReference>
<feature type="region of interest" description="Disordered" evidence="1">
    <location>
        <begin position="161"/>
        <end position="200"/>
    </location>
</feature>
<accession>A0ABD2Q6W3</accession>
<comment type="caution">
    <text evidence="2">The sequence shown here is derived from an EMBL/GenBank/DDBJ whole genome shotgun (WGS) entry which is preliminary data.</text>
</comment>
<evidence type="ECO:0000313" key="3">
    <source>
        <dbReference type="Proteomes" id="UP001626550"/>
    </source>
</evidence>
<dbReference type="AlphaFoldDB" id="A0ABD2Q6W3"/>
<evidence type="ECO:0000256" key="1">
    <source>
        <dbReference type="SAM" id="MobiDB-lite"/>
    </source>
</evidence>
<name>A0ABD2Q6W3_9PLAT</name>
<organism evidence="2 3">
    <name type="scientific">Cichlidogyrus casuarinus</name>
    <dbReference type="NCBI Taxonomy" id="1844966"/>
    <lineage>
        <taxon>Eukaryota</taxon>
        <taxon>Metazoa</taxon>
        <taxon>Spiralia</taxon>
        <taxon>Lophotrochozoa</taxon>
        <taxon>Platyhelminthes</taxon>
        <taxon>Monogenea</taxon>
        <taxon>Monopisthocotylea</taxon>
        <taxon>Dactylogyridea</taxon>
        <taxon>Ancyrocephalidae</taxon>
        <taxon>Cichlidogyrus</taxon>
    </lineage>
</organism>
<sequence length="223" mass="25856">MCFPVQGPRWKIDNLYDQMPELDTNDADSELNLEPVDQEFILSESAEKLLNLSVLDEFECPTRLPPDGNFDAWSETILGCEYQEQRRNKRPRLQPDVMLVQQEKEKIGTSHSSTGPFSSLPIATMTNIPEIKKPDFIFHPDNYFKTNSLEKQPHLFRDARRNTQENMKNASDEKEFEGKKGKRRKPCQAKSSADEEHCAWHNQRDFKHPFNCRSINRSAAAVQ</sequence>
<keyword evidence="3" id="KW-1185">Reference proteome</keyword>
<protein>
    <submittedName>
        <fullName evidence="2">WD repeat-containing protein 49</fullName>
    </submittedName>
</protein>
<feature type="compositionally biased region" description="Basic and acidic residues" evidence="1">
    <location>
        <begin position="170"/>
        <end position="179"/>
    </location>
</feature>
<reference evidence="2 3" key="1">
    <citation type="submission" date="2024-11" db="EMBL/GenBank/DDBJ databases">
        <title>Adaptive evolution of stress response genes in parasites aligns with host niche diversity.</title>
        <authorList>
            <person name="Hahn C."/>
            <person name="Resl P."/>
        </authorList>
    </citation>
    <scope>NUCLEOTIDE SEQUENCE [LARGE SCALE GENOMIC DNA]</scope>
    <source>
        <strain evidence="2">EGGRZ-B1_66</strain>
        <tissue evidence="2">Body</tissue>
    </source>
</reference>